<dbReference type="AlphaFoldDB" id="A0A366FIQ4"/>
<organism evidence="3 4">
    <name type="scientific">Roseiarcus fermentans</name>
    <dbReference type="NCBI Taxonomy" id="1473586"/>
    <lineage>
        <taxon>Bacteria</taxon>
        <taxon>Pseudomonadati</taxon>
        <taxon>Pseudomonadota</taxon>
        <taxon>Alphaproteobacteria</taxon>
        <taxon>Hyphomicrobiales</taxon>
        <taxon>Roseiarcaceae</taxon>
        <taxon>Roseiarcus</taxon>
    </lineage>
</organism>
<sequence>MTAATDAMPLDAATIAELADHLESAQREARPVAQISIAHPGVDIDDGYAIQWAIRARKVARGARIVGMKAGVTSRAKMRQVGIDTPSYGFLADSFAALDGGEIEAGSLIHPRVEPEFAFVLKRDVEGPGCHVGAVLAAADFVMPGLEIIDSRYRDFKFDLPSVVADNSSSARFVLGGRCRPADALDLASSGLVMEKNGEAVAYGAGAAVLGHPAAAVALIANLLARRGEKLRAGDIVLTGGVTEATPVKAGDHIRLRVQDLGSVTIRFA</sequence>
<dbReference type="Gene3D" id="3.90.850.10">
    <property type="entry name" value="Fumarylacetoacetase-like, C-terminal domain"/>
    <property type="match status" value="1"/>
</dbReference>
<dbReference type="PANTHER" id="PTHR30143">
    <property type="entry name" value="ACID HYDRATASE"/>
    <property type="match status" value="1"/>
</dbReference>
<dbReference type="PANTHER" id="PTHR30143:SF0">
    <property type="entry name" value="2-KETO-4-PENTENOATE HYDRATASE"/>
    <property type="match status" value="1"/>
</dbReference>
<protein>
    <submittedName>
        <fullName evidence="3">4-oxalocrotonate decarboxylase</fullName>
    </submittedName>
</protein>
<dbReference type="GO" id="GO:0008684">
    <property type="term" value="F:2-oxopent-4-enoate hydratase activity"/>
    <property type="evidence" value="ECO:0007669"/>
    <property type="project" value="TreeGrafter"/>
</dbReference>
<comment type="caution">
    <text evidence="3">The sequence shown here is derived from an EMBL/GenBank/DDBJ whole genome shotgun (WGS) entry which is preliminary data.</text>
</comment>
<dbReference type="InterPro" id="IPR036663">
    <property type="entry name" value="Fumarylacetoacetase_C_sf"/>
</dbReference>
<dbReference type="EMBL" id="QNRK01000010">
    <property type="protein sequence ID" value="RBP13986.1"/>
    <property type="molecule type" value="Genomic_DNA"/>
</dbReference>
<feature type="domain" description="Fumarylacetoacetase-like C-terminal" evidence="2">
    <location>
        <begin position="100"/>
        <end position="267"/>
    </location>
</feature>
<dbReference type="NCBIfam" id="TIGR03218">
    <property type="entry name" value="catechol_dmpH"/>
    <property type="match status" value="1"/>
</dbReference>
<dbReference type="Pfam" id="PF01557">
    <property type="entry name" value="FAA_hydrolase"/>
    <property type="match status" value="1"/>
</dbReference>
<keyword evidence="1" id="KW-0456">Lyase</keyword>
<evidence type="ECO:0000313" key="3">
    <source>
        <dbReference type="EMBL" id="RBP13986.1"/>
    </source>
</evidence>
<dbReference type="Proteomes" id="UP000253529">
    <property type="component" value="Unassembled WGS sequence"/>
</dbReference>
<keyword evidence="4" id="KW-1185">Reference proteome</keyword>
<evidence type="ECO:0000256" key="1">
    <source>
        <dbReference type="ARBA" id="ARBA00023239"/>
    </source>
</evidence>
<dbReference type="GO" id="GO:0005737">
    <property type="term" value="C:cytoplasm"/>
    <property type="evidence" value="ECO:0007669"/>
    <property type="project" value="TreeGrafter"/>
</dbReference>
<dbReference type="SUPFAM" id="SSF56529">
    <property type="entry name" value="FAH"/>
    <property type="match status" value="1"/>
</dbReference>
<proteinExistence type="predicted"/>
<accession>A0A366FIQ4</accession>
<reference evidence="3 4" key="1">
    <citation type="submission" date="2018-06" db="EMBL/GenBank/DDBJ databases">
        <title>Genomic Encyclopedia of Type Strains, Phase IV (KMG-IV): sequencing the most valuable type-strain genomes for metagenomic binning, comparative biology and taxonomic classification.</title>
        <authorList>
            <person name="Goeker M."/>
        </authorList>
    </citation>
    <scope>NUCLEOTIDE SEQUENCE [LARGE SCALE GENOMIC DNA]</scope>
    <source>
        <strain evidence="3 4">DSM 24875</strain>
    </source>
</reference>
<dbReference type="InterPro" id="IPR011234">
    <property type="entry name" value="Fumarylacetoacetase-like_C"/>
</dbReference>
<name>A0A366FIQ4_9HYPH</name>
<gene>
    <name evidence="3" type="ORF">DFR50_1109</name>
</gene>
<evidence type="ECO:0000313" key="4">
    <source>
        <dbReference type="Proteomes" id="UP000253529"/>
    </source>
</evidence>
<evidence type="ECO:0000259" key="2">
    <source>
        <dbReference type="Pfam" id="PF01557"/>
    </source>
</evidence>
<dbReference type="InterPro" id="IPR050772">
    <property type="entry name" value="Hydratase-Decarb/MhpD_sf"/>
</dbReference>
<dbReference type="InterPro" id="IPR017630">
    <property type="entry name" value="4-oxalocrotonate_decarboxylase"/>
</dbReference>